<gene>
    <name evidence="5" type="ORF">BOX15_Mlig009592g2</name>
</gene>
<dbReference type="STRING" id="282301.A0A267DW20"/>
<dbReference type="Proteomes" id="UP000215902">
    <property type="component" value="Unassembled WGS sequence"/>
</dbReference>
<proteinExistence type="predicted"/>
<dbReference type="InterPro" id="IPR011992">
    <property type="entry name" value="EF-hand-dom_pair"/>
</dbReference>
<dbReference type="SUPFAM" id="SSF47473">
    <property type="entry name" value="EF-hand"/>
    <property type="match status" value="1"/>
</dbReference>
<keyword evidence="6" id="KW-1185">Reference proteome</keyword>
<dbReference type="PANTHER" id="PTHR11216">
    <property type="entry name" value="EH DOMAIN"/>
    <property type="match status" value="1"/>
</dbReference>
<dbReference type="PROSITE" id="PS50031">
    <property type="entry name" value="EH"/>
    <property type="match status" value="1"/>
</dbReference>
<comment type="caution">
    <text evidence="5">The sequence shown here is derived from an EMBL/GenBank/DDBJ whole genome shotgun (WGS) entry which is preliminary data.</text>
</comment>
<dbReference type="GO" id="GO:0005737">
    <property type="term" value="C:cytoplasm"/>
    <property type="evidence" value="ECO:0007669"/>
    <property type="project" value="TreeGrafter"/>
</dbReference>
<name>A0A267DW20_9PLAT</name>
<accession>A0A267DW20</accession>
<dbReference type="GO" id="GO:0006897">
    <property type="term" value="P:endocytosis"/>
    <property type="evidence" value="ECO:0007669"/>
    <property type="project" value="TreeGrafter"/>
</dbReference>
<dbReference type="SMART" id="SM00027">
    <property type="entry name" value="EH"/>
    <property type="match status" value="1"/>
</dbReference>
<evidence type="ECO:0008006" key="7">
    <source>
        <dbReference type="Google" id="ProtNLM"/>
    </source>
</evidence>
<dbReference type="GO" id="GO:0005509">
    <property type="term" value="F:calcium ion binding"/>
    <property type="evidence" value="ECO:0007669"/>
    <property type="project" value="InterPro"/>
</dbReference>
<organism evidence="5 6">
    <name type="scientific">Macrostomum lignano</name>
    <dbReference type="NCBI Taxonomy" id="282301"/>
    <lineage>
        <taxon>Eukaryota</taxon>
        <taxon>Metazoa</taxon>
        <taxon>Spiralia</taxon>
        <taxon>Lophotrochozoa</taxon>
        <taxon>Platyhelminthes</taxon>
        <taxon>Rhabditophora</taxon>
        <taxon>Macrostomorpha</taxon>
        <taxon>Macrostomida</taxon>
        <taxon>Macrostomidae</taxon>
        <taxon>Macrostomum</taxon>
    </lineage>
</organism>
<evidence type="ECO:0000256" key="1">
    <source>
        <dbReference type="ARBA" id="ARBA00022837"/>
    </source>
</evidence>
<dbReference type="Pfam" id="PF12763">
    <property type="entry name" value="EH"/>
    <property type="match status" value="1"/>
</dbReference>
<feature type="region of interest" description="Disordered" evidence="2">
    <location>
        <begin position="81"/>
        <end position="166"/>
    </location>
</feature>
<dbReference type="InterPro" id="IPR002048">
    <property type="entry name" value="EF_hand_dom"/>
</dbReference>
<feature type="domain" description="EF-hand" evidence="4">
    <location>
        <begin position="38"/>
        <end position="73"/>
    </location>
</feature>
<feature type="domain" description="EH" evidence="3">
    <location>
        <begin position="5"/>
        <end position="85"/>
    </location>
</feature>
<dbReference type="GO" id="GO:0016197">
    <property type="term" value="P:endosomal transport"/>
    <property type="evidence" value="ECO:0007669"/>
    <property type="project" value="TreeGrafter"/>
</dbReference>
<evidence type="ECO:0000259" key="4">
    <source>
        <dbReference type="PROSITE" id="PS50222"/>
    </source>
</evidence>
<dbReference type="Gene3D" id="1.10.238.10">
    <property type="entry name" value="EF-hand"/>
    <property type="match status" value="1"/>
</dbReference>
<dbReference type="PANTHER" id="PTHR11216:SF174">
    <property type="entry name" value="GH06923P"/>
    <property type="match status" value="1"/>
</dbReference>
<evidence type="ECO:0000313" key="5">
    <source>
        <dbReference type="EMBL" id="PAA53445.1"/>
    </source>
</evidence>
<dbReference type="InterPro" id="IPR000261">
    <property type="entry name" value="EH_dom"/>
</dbReference>
<dbReference type="OrthoDB" id="10045710at2759"/>
<dbReference type="PROSITE" id="PS50222">
    <property type="entry name" value="EF_HAND_2"/>
    <property type="match status" value="1"/>
</dbReference>
<feature type="compositionally biased region" description="Pro residues" evidence="2">
    <location>
        <begin position="100"/>
        <end position="120"/>
    </location>
</feature>
<evidence type="ECO:0000259" key="3">
    <source>
        <dbReference type="PROSITE" id="PS50031"/>
    </source>
</evidence>
<evidence type="ECO:0000313" key="6">
    <source>
        <dbReference type="Proteomes" id="UP000215902"/>
    </source>
</evidence>
<dbReference type="AlphaFoldDB" id="A0A267DW20"/>
<keyword evidence="1" id="KW-0106">Calcium</keyword>
<dbReference type="InterPro" id="IPR018247">
    <property type="entry name" value="EF_Hand_1_Ca_BS"/>
</dbReference>
<protein>
    <recommendedName>
        <fullName evidence="7">EF-hand domain-containing protein</fullName>
    </recommendedName>
</protein>
<evidence type="ECO:0000256" key="2">
    <source>
        <dbReference type="SAM" id="MobiDB-lite"/>
    </source>
</evidence>
<feature type="compositionally biased region" description="Low complexity" evidence="2">
    <location>
        <begin position="144"/>
        <end position="153"/>
    </location>
</feature>
<dbReference type="EMBL" id="NIVC01003085">
    <property type="protein sequence ID" value="PAA53445.1"/>
    <property type="molecule type" value="Genomic_DNA"/>
</dbReference>
<sequence length="242" mass="26398">MTREQREYYANQFLTLCPSLTGRITGPVAKQFFEKSRLPPPELSRIWALSDRDMDGQLNLAEFSTAMHLVVLRRNNVPIPDRLPPVAAGYEPLSDQDEASPPPTMPPPPPIHQQQPPPEPSVFGGIPPTGVGVLHPTPRKPTAHQQQHLLQQHADPSAPTVPPRAASYQLASSAAAAAAAADAAAVASGQPPNRERLLAAVKAQKEKNHTLVRLNNELAVELKEVTEQRIALELELERLKPL</sequence>
<reference evidence="5 6" key="1">
    <citation type="submission" date="2017-06" db="EMBL/GenBank/DDBJ databases">
        <title>A platform for efficient transgenesis in Macrostomum lignano, a flatworm model organism for stem cell research.</title>
        <authorList>
            <person name="Berezikov E."/>
        </authorList>
    </citation>
    <scope>NUCLEOTIDE SEQUENCE [LARGE SCALE GENOMIC DNA]</scope>
    <source>
        <strain evidence="5">DV1</strain>
        <tissue evidence="5">Whole organism</tissue>
    </source>
</reference>
<dbReference type="PROSITE" id="PS00018">
    <property type="entry name" value="EF_HAND_1"/>
    <property type="match status" value="1"/>
</dbReference>
<dbReference type="CDD" id="cd00052">
    <property type="entry name" value="EH"/>
    <property type="match status" value="1"/>
</dbReference>
<dbReference type="GO" id="GO:0005886">
    <property type="term" value="C:plasma membrane"/>
    <property type="evidence" value="ECO:0007669"/>
    <property type="project" value="TreeGrafter"/>
</dbReference>